<feature type="transmembrane region" description="Helical" evidence="6">
    <location>
        <begin position="243"/>
        <end position="264"/>
    </location>
</feature>
<organism evidence="9">
    <name type="scientific">Corethron hystrix</name>
    <dbReference type="NCBI Taxonomy" id="216773"/>
    <lineage>
        <taxon>Eukaryota</taxon>
        <taxon>Sar</taxon>
        <taxon>Stramenopiles</taxon>
        <taxon>Ochrophyta</taxon>
        <taxon>Bacillariophyta</taxon>
        <taxon>Coscinodiscophyceae</taxon>
        <taxon>Corethrophycidae</taxon>
        <taxon>Corethrales</taxon>
        <taxon>Corethraceae</taxon>
        <taxon>Corethron</taxon>
    </lineage>
</organism>
<evidence type="ECO:0000256" key="7">
    <source>
        <dbReference type="SAM" id="MobiDB-lite"/>
    </source>
</evidence>
<dbReference type="InterPro" id="IPR008564">
    <property type="entry name" value="TVP23-like"/>
</dbReference>
<evidence type="ECO:0000256" key="4">
    <source>
        <dbReference type="ARBA" id="ARBA00022989"/>
    </source>
</evidence>
<dbReference type="EMBL" id="HBFR01000038">
    <property type="protein sequence ID" value="CAD8872862.1"/>
    <property type="molecule type" value="Transcribed_RNA"/>
</dbReference>
<protein>
    <recommendedName>
        <fullName evidence="6">Golgi apparatus membrane protein TVP23 homolog</fullName>
    </recommendedName>
</protein>
<feature type="transmembrane region" description="Helical" evidence="6">
    <location>
        <begin position="182"/>
        <end position="200"/>
    </location>
</feature>
<evidence type="ECO:0000313" key="8">
    <source>
        <dbReference type="EMBL" id="CAD8872856.1"/>
    </source>
</evidence>
<dbReference type="PANTHER" id="PTHR13019">
    <property type="entry name" value="GOLGI APPARATUS MEMBRANE PROTEIN TVP23"/>
    <property type="match status" value="1"/>
</dbReference>
<dbReference type="GO" id="GO:0016192">
    <property type="term" value="P:vesicle-mediated transport"/>
    <property type="evidence" value="ECO:0007669"/>
    <property type="project" value="TreeGrafter"/>
</dbReference>
<keyword evidence="5 6" id="KW-0472">Membrane</keyword>
<evidence type="ECO:0000313" key="9">
    <source>
        <dbReference type="EMBL" id="CAD8872862.1"/>
    </source>
</evidence>
<evidence type="ECO:0000256" key="3">
    <source>
        <dbReference type="ARBA" id="ARBA00022692"/>
    </source>
</evidence>
<evidence type="ECO:0000256" key="2">
    <source>
        <dbReference type="ARBA" id="ARBA00005467"/>
    </source>
</evidence>
<dbReference type="AlphaFoldDB" id="A0A6U5D4X8"/>
<dbReference type="Pfam" id="PF05832">
    <property type="entry name" value="DUF846"/>
    <property type="match status" value="1"/>
</dbReference>
<reference evidence="9" key="1">
    <citation type="submission" date="2021-01" db="EMBL/GenBank/DDBJ databases">
        <authorList>
            <person name="Corre E."/>
            <person name="Pelletier E."/>
            <person name="Niang G."/>
            <person name="Scheremetjew M."/>
            <person name="Finn R."/>
            <person name="Kale V."/>
            <person name="Holt S."/>
            <person name="Cochrane G."/>
            <person name="Meng A."/>
            <person name="Brown T."/>
            <person name="Cohen L."/>
        </authorList>
    </citation>
    <scope>NUCLEOTIDE SEQUENCE</scope>
    <source>
        <strain evidence="9">308</strain>
    </source>
</reference>
<evidence type="ECO:0000256" key="1">
    <source>
        <dbReference type="ARBA" id="ARBA00004141"/>
    </source>
</evidence>
<name>A0A6U5D4X8_9STRA</name>
<accession>A0A6U5D4X8</accession>
<dbReference type="EMBL" id="HBFR01000027">
    <property type="protein sequence ID" value="CAD8872856.1"/>
    <property type="molecule type" value="Transcribed_RNA"/>
</dbReference>
<dbReference type="PANTHER" id="PTHR13019:SF7">
    <property type="entry name" value="GOLGI APPARATUS MEMBRANE PROTEIN TVP23"/>
    <property type="match status" value="1"/>
</dbReference>
<evidence type="ECO:0000256" key="6">
    <source>
        <dbReference type="RuleBase" id="RU361206"/>
    </source>
</evidence>
<feature type="transmembrane region" description="Helical" evidence="6">
    <location>
        <begin position="157"/>
        <end position="176"/>
    </location>
</feature>
<comment type="similarity">
    <text evidence="2 6">Belongs to the TVP23 family.</text>
</comment>
<feature type="region of interest" description="Disordered" evidence="7">
    <location>
        <begin position="1"/>
        <end position="136"/>
    </location>
</feature>
<keyword evidence="4 6" id="KW-1133">Transmembrane helix</keyword>
<gene>
    <name evidence="8" type="ORF">CHYS00102_LOCUS14</name>
    <name evidence="9" type="ORF">CHYS00102_LOCUS20</name>
</gene>
<dbReference type="GO" id="GO:0009306">
    <property type="term" value="P:protein secretion"/>
    <property type="evidence" value="ECO:0007669"/>
    <property type="project" value="TreeGrafter"/>
</dbReference>
<evidence type="ECO:0000256" key="5">
    <source>
        <dbReference type="ARBA" id="ARBA00023136"/>
    </source>
</evidence>
<feature type="compositionally biased region" description="Polar residues" evidence="7">
    <location>
        <begin position="85"/>
        <end position="94"/>
    </location>
</feature>
<proteinExistence type="inferred from homology"/>
<keyword evidence="3 6" id="KW-0812">Transmembrane</keyword>
<feature type="compositionally biased region" description="Low complexity" evidence="7">
    <location>
        <begin position="113"/>
        <end position="128"/>
    </location>
</feature>
<comment type="subcellular location">
    <subcellularLocation>
        <location evidence="1 6">Membrane</location>
        <topology evidence="1 6">Multi-pass membrane protein</topology>
    </subcellularLocation>
</comment>
<dbReference type="GO" id="GO:0000139">
    <property type="term" value="C:Golgi membrane"/>
    <property type="evidence" value="ECO:0007669"/>
    <property type="project" value="TreeGrafter"/>
</dbReference>
<sequence>MMSQYGGYATNDLSLSEDDGQQRQQQQQQGFGGHAFPSQHQQQISMQPGWNQQMQQQQQFSMQPGWNEHQMQQQQQRHQHFHLQSGWNEQKLNVQQQQQAPEEKQTSDKPSCTQPTSTTAITSATPGTMEINQDDYDDTDDMFASGILAGSAHPITIIFHLLFKGLAIFFYLFGMFITGGNYVIVVVTVILSLSFDFWVVKNVSGRMLVGLRWWNRVDALGNTSWIFESREDTSKVNKVDSHIFWTSIYVTPMAWVSLSIVSILKGSIQWLMVDAVALALGGTNMLGYWKCSSSQQQKMKGMVQDGLNAGIMHALKNTNIRSKVWSYFTSFGGKKQNTSHQSERNHNGSLV</sequence>
<feature type="compositionally biased region" description="Low complexity" evidence="7">
    <location>
        <begin position="46"/>
        <end position="76"/>
    </location>
</feature>